<organism evidence="8 9">
    <name type="scientific">Actinomadura napierensis</name>
    <dbReference type="NCBI Taxonomy" id="267854"/>
    <lineage>
        <taxon>Bacteria</taxon>
        <taxon>Bacillati</taxon>
        <taxon>Actinomycetota</taxon>
        <taxon>Actinomycetes</taxon>
        <taxon>Streptosporangiales</taxon>
        <taxon>Thermomonosporaceae</taxon>
        <taxon>Actinomadura</taxon>
    </lineage>
</organism>
<accession>A0ABN3AG22</accession>
<dbReference type="Proteomes" id="UP001501020">
    <property type="component" value="Unassembled WGS sequence"/>
</dbReference>
<proteinExistence type="predicted"/>
<feature type="domain" description="UvrD-like helicase ATP-binding" evidence="7">
    <location>
        <begin position="203"/>
        <end position="643"/>
    </location>
</feature>
<dbReference type="RefSeq" id="WP_344282174.1">
    <property type="nucleotide sequence ID" value="NZ_BAAAMR010000137.1"/>
</dbReference>
<reference evidence="8 9" key="1">
    <citation type="journal article" date="2019" name="Int. J. Syst. Evol. Microbiol.">
        <title>The Global Catalogue of Microorganisms (GCM) 10K type strain sequencing project: providing services to taxonomists for standard genome sequencing and annotation.</title>
        <authorList>
            <consortium name="The Broad Institute Genomics Platform"/>
            <consortium name="The Broad Institute Genome Sequencing Center for Infectious Disease"/>
            <person name="Wu L."/>
            <person name="Ma J."/>
        </authorList>
    </citation>
    <scope>NUCLEOTIDE SEQUENCE [LARGE SCALE GENOMIC DNA]</scope>
    <source>
        <strain evidence="8 9">JCM 13850</strain>
    </source>
</reference>
<name>A0ABN3AG22_9ACTN</name>
<dbReference type="EMBL" id="BAAAMR010000137">
    <property type="protein sequence ID" value="GAA2166574.1"/>
    <property type="molecule type" value="Genomic_DNA"/>
</dbReference>
<feature type="compositionally biased region" description="Low complexity" evidence="6">
    <location>
        <begin position="1"/>
        <end position="17"/>
    </location>
</feature>
<evidence type="ECO:0000256" key="1">
    <source>
        <dbReference type="ARBA" id="ARBA00022741"/>
    </source>
</evidence>
<keyword evidence="4 5" id="KW-0067">ATP-binding</keyword>
<dbReference type="SUPFAM" id="SSF52540">
    <property type="entry name" value="P-loop containing nucleoside triphosphate hydrolases"/>
    <property type="match status" value="1"/>
</dbReference>
<evidence type="ECO:0000256" key="2">
    <source>
        <dbReference type="ARBA" id="ARBA00022801"/>
    </source>
</evidence>
<protein>
    <submittedName>
        <fullName evidence="8">AAA family ATPase</fullName>
    </submittedName>
</protein>
<dbReference type="InterPro" id="IPR000212">
    <property type="entry name" value="DNA_helicase_UvrD/REP"/>
</dbReference>
<feature type="binding site" evidence="5">
    <location>
        <begin position="224"/>
        <end position="231"/>
    </location>
    <ligand>
        <name>ATP</name>
        <dbReference type="ChEBI" id="CHEBI:30616"/>
    </ligand>
</feature>
<dbReference type="PANTHER" id="PTHR11070:SF45">
    <property type="entry name" value="DNA 3'-5' HELICASE"/>
    <property type="match status" value="1"/>
</dbReference>
<keyword evidence="2 5" id="KW-0378">Hydrolase</keyword>
<comment type="caution">
    <text evidence="8">The sequence shown here is derived from an EMBL/GenBank/DDBJ whole genome shotgun (WGS) entry which is preliminary data.</text>
</comment>
<dbReference type="InterPro" id="IPR027417">
    <property type="entry name" value="P-loop_NTPase"/>
</dbReference>
<keyword evidence="9" id="KW-1185">Reference proteome</keyword>
<keyword evidence="3 5" id="KW-0347">Helicase</keyword>
<dbReference type="Gene3D" id="3.40.50.300">
    <property type="entry name" value="P-loop containing nucleotide triphosphate hydrolases"/>
    <property type="match status" value="3"/>
</dbReference>
<sequence length="800" mass="86412">MGHRQAAPVKPAGAEAGEAARRAAVRTEQEYVTRLYERLDEERAKAETALREGPAAGGGGVLQARVESAVATDEAARRLARLSGVEEGLCFGRIDHRADADGPGDTFYIGRIGLRDEEHEPILIDWRAAAARPFYTATPGAPGTLARRRHLHLRHREVLRLDDEVFDLEGLDEAERRGIVGEAALLATLRRGRTGRMSDVVATIQEEQDQVIRSGLQGVLVVQGGPGTGKTVAALHRAAYLLYTHRDVLERRGVLIVGPNATFLRYIEQVLPGLGETDVVLATVGELHPGLKATARDTPEVAVLKGDRRMADLLRAAVHDRQRAPSGGFRIDTDGLTLVVDAEKCEQIRDRARDLHLPHNVQRRRFVHDMLEALAVNRAEQYERIMDEPLEQLAGPGGYPAWLQELLDEAEDGPLLDETDLRLAKEALWQEPAVRKALDELWPELTPERLLTDLFASPDALDRLGAEAGLPGCALLHRPAGSPWTVPDVPLLDEAAELLGVDDSAEKARRRAADAARAEEARYAAEVMQSTGGTNMIPIGDLISASELAERHGDGGPPLTTAQRAMADRQWAYGHVIVDEAQELSEMAWRTVMRRVPTRSLTVVGDIAQTGSAAGAATWGQMLDRYVPGRWREQRLMVNYRTPAAIMRVASDVLAAVAPDQTPPEPVRDDGPPPRAVALPVDALPGLVRDELAGFGDGDEGRLAVITSAARHASVLAVLPDAAVGATPEALDSPTVVLTAEEAKGLEFDSVVVVDPAGMLAESPKGGQDLYVALTRPTRRLTIVHNNDLPPLLSGSLAAG</sequence>
<evidence type="ECO:0000256" key="3">
    <source>
        <dbReference type="ARBA" id="ARBA00022806"/>
    </source>
</evidence>
<dbReference type="PANTHER" id="PTHR11070">
    <property type="entry name" value="UVRD / RECB / PCRA DNA HELICASE FAMILY MEMBER"/>
    <property type="match status" value="1"/>
</dbReference>
<evidence type="ECO:0000256" key="6">
    <source>
        <dbReference type="SAM" id="MobiDB-lite"/>
    </source>
</evidence>
<feature type="region of interest" description="Disordered" evidence="6">
    <location>
        <begin position="1"/>
        <end position="23"/>
    </location>
</feature>
<evidence type="ECO:0000313" key="9">
    <source>
        <dbReference type="Proteomes" id="UP001501020"/>
    </source>
</evidence>
<dbReference type="InterPro" id="IPR014016">
    <property type="entry name" value="UvrD-like_ATP-bd"/>
</dbReference>
<evidence type="ECO:0000259" key="7">
    <source>
        <dbReference type="PROSITE" id="PS51198"/>
    </source>
</evidence>
<evidence type="ECO:0000256" key="5">
    <source>
        <dbReference type="PROSITE-ProRule" id="PRU00560"/>
    </source>
</evidence>
<gene>
    <name evidence="8" type="ORF">GCM10009727_86300</name>
</gene>
<evidence type="ECO:0000313" key="8">
    <source>
        <dbReference type="EMBL" id="GAA2166574.1"/>
    </source>
</evidence>
<evidence type="ECO:0000256" key="4">
    <source>
        <dbReference type="ARBA" id="ARBA00022840"/>
    </source>
</evidence>
<dbReference type="PROSITE" id="PS51198">
    <property type="entry name" value="UVRD_HELICASE_ATP_BIND"/>
    <property type="match status" value="1"/>
</dbReference>
<keyword evidence="1 5" id="KW-0547">Nucleotide-binding</keyword>